<evidence type="ECO:0000313" key="1">
    <source>
        <dbReference type="EMBL" id="OGM20134.1"/>
    </source>
</evidence>
<dbReference type="EMBL" id="MGGD01000043">
    <property type="protein sequence ID" value="OGM20134.1"/>
    <property type="molecule type" value="Genomic_DNA"/>
</dbReference>
<evidence type="ECO:0000313" key="2">
    <source>
        <dbReference type="Proteomes" id="UP000176741"/>
    </source>
</evidence>
<organism evidence="1 2">
    <name type="scientific">Candidatus Woesebacteria bacterium RIFCSPHIGHO2_01_FULL_38_26b</name>
    <dbReference type="NCBI Taxonomy" id="1802491"/>
    <lineage>
        <taxon>Bacteria</taxon>
        <taxon>Candidatus Woeseibacteriota</taxon>
    </lineage>
</organism>
<accession>A0A1F7XYK6</accession>
<dbReference type="InterPro" id="IPR003737">
    <property type="entry name" value="GlcNAc_PI_deacetylase-related"/>
</dbReference>
<protein>
    <recommendedName>
        <fullName evidence="3">GlcNAc-PI de-N-acetylase</fullName>
    </recommendedName>
</protein>
<name>A0A1F7XYK6_9BACT</name>
<gene>
    <name evidence="1" type="ORF">A2771_00515</name>
</gene>
<reference evidence="1 2" key="1">
    <citation type="journal article" date="2016" name="Nat. Commun.">
        <title>Thousands of microbial genomes shed light on interconnected biogeochemical processes in an aquifer system.</title>
        <authorList>
            <person name="Anantharaman K."/>
            <person name="Brown C.T."/>
            <person name="Hug L.A."/>
            <person name="Sharon I."/>
            <person name="Castelle C.J."/>
            <person name="Probst A.J."/>
            <person name="Thomas B.C."/>
            <person name="Singh A."/>
            <person name="Wilkins M.J."/>
            <person name="Karaoz U."/>
            <person name="Brodie E.L."/>
            <person name="Williams K.H."/>
            <person name="Hubbard S.S."/>
            <person name="Banfield J.F."/>
        </authorList>
    </citation>
    <scope>NUCLEOTIDE SEQUENCE [LARGE SCALE GENOMIC DNA]</scope>
</reference>
<dbReference type="PANTHER" id="PTHR12993:SF11">
    <property type="entry name" value="N-ACETYLGLUCOSAMINYL-PHOSPHATIDYLINOSITOL DE-N-ACETYLASE"/>
    <property type="match status" value="1"/>
</dbReference>
<dbReference type="InterPro" id="IPR024078">
    <property type="entry name" value="LmbE-like_dom_sf"/>
</dbReference>
<dbReference type="PANTHER" id="PTHR12993">
    <property type="entry name" value="N-ACETYLGLUCOSAMINYL-PHOSPHATIDYLINOSITOL DE-N-ACETYLASE-RELATED"/>
    <property type="match status" value="1"/>
</dbReference>
<comment type="caution">
    <text evidence="1">The sequence shown here is derived from an EMBL/GenBank/DDBJ whole genome shotgun (WGS) entry which is preliminary data.</text>
</comment>
<proteinExistence type="predicted"/>
<evidence type="ECO:0008006" key="3">
    <source>
        <dbReference type="Google" id="ProtNLM"/>
    </source>
</evidence>
<dbReference type="Pfam" id="PF02585">
    <property type="entry name" value="PIG-L"/>
    <property type="match status" value="1"/>
</dbReference>
<dbReference type="GO" id="GO:0016811">
    <property type="term" value="F:hydrolase activity, acting on carbon-nitrogen (but not peptide) bonds, in linear amides"/>
    <property type="evidence" value="ECO:0007669"/>
    <property type="project" value="TreeGrafter"/>
</dbReference>
<dbReference type="AlphaFoldDB" id="A0A1F7XYK6"/>
<dbReference type="Proteomes" id="UP000176741">
    <property type="component" value="Unassembled WGS sequence"/>
</dbReference>
<dbReference type="Gene3D" id="3.40.50.10320">
    <property type="entry name" value="LmbE-like"/>
    <property type="match status" value="1"/>
</dbReference>
<sequence length="219" mass="25262">MKKNSPVVGIFAHPDDESFGPSGTIAKYAQKRDVYVICVTDGDARGNNLHNLDLIREKELKKSAKILGVKKVFFLRYRDGELNNNLYHQVAGRIKRILDKLKPEILLTFEMRGLSGHIDHVFCSMVTSYLFFQSPYVNSLMYYAAPRFVSDKMKNYFIYFPPGYEKNQVDKVVDISDYSELKKEAIKCHQSQIGDVNLVLKLFGKIPKEEYFFIVQKKG</sequence>
<dbReference type="SUPFAM" id="SSF102588">
    <property type="entry name" value="LmbE-like"/>
    <property type="match status" value="1"/>
</dbReference>